<dbReference type="EC" id="2.7.6.1" evidence="1"/>
<dbReference type="PANTHER" id="PTHR10210">
    <property type="entry name" value="RIBOSE-PHOSPHATE DIPHOSPHOKINASE FAMILY MEMBER"/>
    <property type="match status" value="1"/>
</dbReference>
<dbReference type="RefSeq" id="YP_009274516.1">
    <property type="nucleotide sequence ID" value="NC_030917.1"/>
</dbReference>
<dbReference type="EMBL" id="KU998245">
    <property type="protein sequence ID" value="ANA86434.1"/>
    <property type="molecule type" value="Genomic_DNA"/>
</dbReference>
<dbReference type="GO" id="GO:0000287">
    <property type="term" value="F:magnesium ion binding"/>
    <property type="evidence" value="ECO:0007669"/>
    <property type="project" value="InterPro"/>
</dbReference>
<evidence type="ECO:0000256" key="3">
    <source>
        <dbReference type="ARBA" id="ARBA00022741"/>
    </source>
</evidence>
<comment type="catalytic activity">
    <reaction evidence="6">
        <text>D-ribose 5-phosphate + ATP = 5-phospho-alpha-D-ribose 1-diphosphate + AMP + H(+)</text>
        <dbReference type="Rhea" id="RHEA:15609"/>
        <dbReference type="ChEBI" id="CHEBI:15378"/>
        <dbReference type="ChEBI" id="CHEBI:30616"/>
        <dbReference type="ChEBI" id="CHEBI:58017"/>
        <dbReference type="ChEBI" id="CHEBI:78346"/>
        <dbReference type="ChEBI" id="CHEBI:456215"/>
        <dbReference type="EC" id="2.7.6.1"/>
    </reaction>
</comment>
<gene>
    <name evidence="7" type="primary">100</name>
    <name evidence="7" type="ORF">PBI_ONEUP_100</name>
</gene>
<dbReference type="GO" id="GO:0004749">
    <property type="term" value="F:ribose phosphate diphosphokinase activity"/>
    <property type="evidence" value="ECO:0007669"/>
    <property type="project" value="UniProtKB-EC"/>
</dbReference>
<dbReference type="OrthoDB" id="6086at10239"/>
<sequence>MTVWVWAQRLDNKELHPLRAFQFPGGEWHIDVEGSNLDDDVAYRWIAEVKGADANDLVVANMMADIAKDRMEERFLLIPYLPAARADRGTPFGLGVYANIINAGAWTRVLSVDVHEPRAAVREVFRLTNLDVSNLVTDVAWDKDFTAVIAPDKGATDRAFSVADKLGIGTVVASKKREFSTGKILEITCPKLDPSGNYLVVDDICDGGGTFRGLAEAIGLDRNRLSLWVTHGIFSGGSASLWDHYKVIYTTDSHPGSGQLGKYTTKTPLWPYMMRSIDK</sequence>
<evidence type="ECO:0000256" key="5">
    <source>
        <dbReference type="ARBA" id="ARBA00022840"/>
    </source>
</evidence>
<evidence type="ECO:0000313" key="7">
    <source>
        <dbReference type="EMBL" id="ANA86434.1"/>
    </source>
</evidence>
<dbReference type="InterPro" id="IPR000836">
    <property type="entry name" value="PRTase_dom"/>
</dbReference>
<evidence type="ECO:0000256" key="2">
    <source>
        <dbReference type="ARBA" id="ARBA00022679"/>
    </source>
</evidence>
<accession>A0A160DHH3</accession>
<dbReference type="GeneID" id="28800559"/>
<dbReference type="GO" id="GO:0006015">
    <property type="term" value="P:5-phosphoribose 1-diphosphate biosynthetic process"/>
    <property type="evidence" value="ECO:0007669"/>
    <property type="project" value="TreeGrafter"/>
</dbReference>
<evidence type="ECO:0000256" key="4">
    <source>
        <dbReference type="ARBA" id="ARBA00022777"/>
    </source>
</evidence>
<evidence type="ECO:0000313" key="8">
    <source>
        <dbReference type="Proteomes" id="UP000204609"/>
    </source>
</evidence>
<name>A0A160DHH3_9CAUD</name>
<keyword evidence="8" id="KW-1185">Reference proteome</keyword>
<keyword evidence="5" id="KW-0067">ATP-binding</keyword>
<dbReference type="CDD" id="cd06223">
    <property type="entry name" value="PRTases_typeI"/>
    <property type="match status" value="1"/>
</dbReference>
<reference evidence="8" key="1">
    <citation type="submission" date="2016-03" db="EMBL/GenBank/DDBJ databases">
        <authorList>
            <person name="Ploux O."/>
        </authorList>
    </citation>
    <scope>NUCLEOTIDE SEQUENCE [LARGE SCALE GENOMIC DNA]</scope>
</reference>
<dbReference type="GO" id="GO:0002189">
    <property type="term" value="C:ribose phosphate diphosphokinase complex"/>
    <property type="evidence" value="ECO:0007669"/>
    <property type="project" value="TreeGrafter"/>
</dbReference>
<evidence type="ECO:0000256" key="1">
    <source>
        <dbReference type="ARBA" id="ARBA00013247"/>
    </source>
</evidence>
<proteinExistence type="predicted"/>
<dbReference type="KEGG" id="vg:28800559"/>
<organism evidence="7 8">
    <name type="scientific">Gordonia phage OneUp</name>
    <dbReference type="NCBI Taxonomy" id="1838074"/>
    <lineage>
        <taxon>Viruses</taxon>
        <taxon>Duplodnaviria</taxon>
        <taxon>Heunggongvirae</taxon>
        <taxon>Uroviricota</taxon>
        <taxon>Caudoviricetes</taxon>
        <taxon>Oneupvirus</taxon>
        <taxon>Oneupvirus oneup</taxon>
    </lineage>
</organism>
<keyword evidence="4" id="KW-0418">Kinase</keyword>
<keyword evidence="3" id="KW-0547">Nucleotide-binding</keyword>
<dbReference type="InterPro" id="IPR005946">
    <property type="entry name" value="Rib-P_diPkinase"/>
</dbReference>
<keyword evidence="2 7" id="KW-0808">Transferase</keyword>
<protein>
    <recommendedName>
        <fullName evidence="1">ribose-phosphate diphosphokinase</fullName>
        <ecNumber evidence="1">2.7.6.1</ecNumber>
    </recommendedName>
</protein>
<dbReference type="Gene3D" id="3.40.50.2020">
    <property type="match status" value="2"/>
</dbReference>
<evidence type="ECO:0000256" key="6">
    <source>
        <dbReference type="ARBA" id="ARBA00049535"/>
    </source>
</evidence>
<dbReference type="PANTHER" id="PTHR10210:SF32">
    <property type="entry name" value="RIBOSE-PHOSPHATE PYROPHOSPHOKINASE 2"/>
    <property type="match status" value="1"/>
</dbReference>
<dbReference type="GO" id="GO:0016301">
    <property type="term" value="F:kinase activity"/>
    <property type="evidence" value="ECO:0007669"/>
    <property type="project" value="UniProtKB-KW"/>
</dbReference>
<dbReference type="GO" id="GO:0005524">
    <property type="term" value="F:ATP binding"/>
    <property type="evidence" value="ECO:0007669"/>
    <property type="project" value="UniProtKB-KW"/>
</dbReference>
<dbReference type="GO" id="GO:0006164">
    <property type="term" value="P:purine nucleotide biosynthetic process"/>
    <property type="evidence" value="ECO:0007669"/>
    <property type="project" value="TreeGrafter"/>
</dbReference>
<dbReference type="SUPFAM" id="SSF53271">
    <property type="entry name" value="PRTase-like"/>
    <property type="match status" value="2"/>
</dbReference>
<dbReference type="InterPro" id="IPR029057">
    <property type="entry name" value="PRTase-like"/>
</dbReference>
<dbReference type="Proteomes" id="UP000204609">
    <property type="component" value="Segment"/>
</dbReference>